<feature type="compositionally biased region" description="Low complexity" evidence="2">
    <location>
        <begin position="197"/>
        <end position="209"/>
    </location>
</feature>
<feature type="region of interest" description="Disordered" evidence="2">
    <location>
        <begin position="379"/>
        <end position="403"/>
    </location>
</feature>
<feature type="compositionally biased region" description="Basic and acidic residues" evidence="2">
    <location>
        <begin position="265"/>
        <end position="286"/>
    </location>
</feature>
<protein>
    <recommendedName>
        <fullName evidence="5">Hydroxyproline-rich glycoprotein family protein</fullName>
    </recommendedName>
</protein>
<accession>A0AAE1TIF5</accession>
<evidence type="ECO:0000256" key="1">
    <source>
        <dbReference type="ARBA" id="ARBA00023054"/>
    </source>
</evidence>
<name>A0AAE1TIF5_9FABA</name>
<organism evidence="3 4">
    <name type="scientific">Acacia crassicarpa</name>
    <name type="common">northern wattle</name>
    <dbReference type="NCBI Taxonomy" id="499986"/>
    <lineage>
        <taxon>Eukaryota</taxon>
        <taxon>Viridiplantae</taxon>
        <taxon>Streptophyta</taxon>
        <taxon>Embryophyta</taxon>
        <taxon>Tracheophyta</taxon>
        <taxon>Spermatophyta</taxon>
        <taxon>Magnoliopsida</taxon>
        <taxon>eudicotyledons</taxon>
        <taxon>Gunneridae</taxon>
        <taxon>Pentapetalae</taxon>
        <taxon>rosids</taxon>
        <taxon>fabids</taxon>
        <taxon>Fabales</taxon>
        <taxon>Fabaceae</taxon>
        <taxon>Caesalpinioideae</taxon>
        <taxon>mimosoid clade</taxon>
        <taxon>Acacieae</taxon>
        <taxon>Acacia</taxon>
    </lineage>
</organism>
<dbReference type="PANTHER" id="PTHR31342">
    <property type="entry name" value="PROTEIN CHUP1, CHLOROPLASTIC"/>
    <property type="match status" value="1"/>
</dbReference>
<gene>
    <name evidence="3" type="ORF">QN277_002769</name>
</gene>
<comment type="caution">
    <text evidence="3">The sequence shown here is derived from an EMBL/GenBank/DDBJ whole genome shotgun (WGS) entry which is preliminary data.</text>
</comment>
<reference evidence="3" key="1">
    <citation type="submission" date="2023-10" db="EMBL/GenBank/DDBJ databases">
        <title>Chromosome-level genome of the transformable northern wattle, Acacia crassicarpa.</title>
        <authorList>
            <person name="Massaro I."/>
            <person name="Sinha N.R."/>
            <person name="Poethig S."/>
            <person name="Leichty A.R."/>
        </authorList>
    </citation>
    <scope>NUCLEOTIDE SEQUENCE</scope>
    <source>
        <strain evidence="3">Acra3RX</strain>
        <tissue evidence="3">Leaf</tissue>
    </source>
</reference>
<dbReference type="InterPro" id="IPR040265">
    <property type="entry name" value="CHUP1/IPGA1-like"/>
</dbReference>
<evidence type="ECO:0000256" key="2">
    <source>
        <dbReference type="SAM" id="MobiDB-lite"/>
    </source>
</evidence>
<sequence length="641" mass="71494">MAPSLLMEEPLFGHAPFIGFQPHGLQKFKKATDPMMADASGGGLEYSKLAMELKNKILTFRDILELPSYDNSSDLTHLAVRTIVDLHKLYPNMVRVDLSTATHKDSVTQGLVYLYASLKSVGKLWGLPNSMDEGHESLQNVEFEQLVGKLMDKLTFLTTSAKEMFSVVDEDEDTEDIESCRMVQNKLSDIYSRNNVSSPSPATSSPISPKCNPTSATLEETCDVSFSQTHICPLGNPEIENLKQLNTCSKNKGPEKLSFEGLKEHLNTKNDDSEIPKHEASKEPEPTHPAAIVPPLPPPRPVASLLSSSRPILPSRGSEAILPPPPPPMAMTKGAPPPPPPSPVGLVKIVRFKKTASKLKRSSQMSALYRHLKDKVEGSSLNAEHGTSPQIKTRLGASHHGGKEGMAEALTEITKRSSYFKKIEEDVVKNEKLILELKAAIASFQTKDVDELIKFQKYVEQNLEILTDETQVLSRFEGFPMKKLESLRAAAALYLKLNGIRTDLRNWKIMPPVYQLLTKVESYFNKIKGDLDALERSKDEEAKKFQRYNIHFDFGILVNIKESLVDVSSSCMELALKEVRETEASYAASRCKNQSKRSNSFEMLWRAFQLAFRIYSFAGGQDDRADRLSVEVAHEIETDAE</sequence>
<feature type="region of interest" description="Disordered" evidence="2">
    <location>
        <begin position="191"/>
        <end position="212"/>
    </location>
</feature>
<dbReference type="Proteomes" id="UP001293593">
    <property type="component" value="Unassembled WGS sequence"/>
</dbReference>
<proteinExistence type="predicted"/>
<evidence type="ECO:0000313" key="4">
    <source>
        <dbReference type="Proteomes" id="UP001293593"/>
    </source>
</evidence>
<evidence type="ECO:0008006" key="5">
    <source>
        <dbReference type="Google" id="ProtNLM"/>
    </source>
</evidence>
<dbReference type="SUPFAM" id="SSF101447">
    <property type="entry name" value="Formin homology 2 domain (FH2 domain)"/>
    <property type="match status" value="1"/>
</dbReference>
<evidence type="ECO:0000313" key="3">
    <source>
        <dbReference type="EMBL" id="KAK4286176.1"/>
    </source>
</evidence>
<dbReference type="AlphaFoldDB" id="A0AAE1TIF5"/>
<dbReference type="PANTHER" id="PTHR31342:SF16">
    <property type="entry name" value="TALIN_MIDDLE DOMAIN-CONTAINING PROTEIN"/>
    <property type="match status" value="1"/>
</dbReference>
<keyword evidence="4" id="KW-1185">Reference proteome</keyword>
<dbReference type="EMBL" id="JAWXYG010000001">
    <property type="protein sequence ID" value="KAK4286176.1"/>
    <property type="molecule type" value="Genomic_DNA"/>
</dbReference>
<keyword evidence="1" id="KW-0175">Coiled coil</keyword>
<feature type="region of interest" description="Disordered" evidence="2">
    <location>
        <begin position="265"/>
        <end position="295"/>
    </location>
</feature>
<feature type="compositionally biased region" description="Polar residues" evidence="2">
    <location>
        <begin position="379"/>
        <end position="391"/>
    </location>
</feature>